<evidence type="ECO:0000256" key="6">
    <source>
        <dbReference type="ARBA" id="ARBA00022695"/>
    </source>
</evidence>
<keyword evidence="12 15" id="KW-0238">DNA-binding</keyword>
<dbReference type="InterPro" id="IPR043502">
    <property type="entry name" value="DNA/RNA_pol_sf"/>
</dbReference>
<dbReference type="Gene3D" id="3.30.70.270">
    <property type="match status" value="1"/>
</dbReference>
<dbReference type="Pfam" id="PF11799">
    <property type="entry name" value="IMS_C"/>
    <property type="match status" value="1"/>
</dbReference>
<dbReference type="GO" id="GO:0000287">
    <property type="term" value="F:magnesium ion binding"/>
    <property type="evidence" value="ECO:0007669"/>
    <property type="project" value="UniProtKB-UniRule"/>
</dbReference>
<gene>
    <name evidence="15" type="primary">dinB</name>
    <name evidence="17" type="ORF">Strain138_001921</name>
    <name evidence="18" type="ORF">Strain318_001920</name>
</gene>
<keyword evidence="13 15" id="KW-0234">DNA repair</keyword>
<dbReference type="RefSeq" id="WP_367885504.1">
    <property type="nucleotide sequence ID" value="NZ_CP130612.1"/>
</dbReference>
<name>A0AA49K0V1_9BACT</name>
<evidence type="ECO:0000256" key="4">
    <source>
        <dbReference type="ARBA" id="ARBA00022490"/>
    </source>
</evidence>
<protein>
    <recommendedName>
        <fullName evidence="15">DNA polymerase IV</fullName>
        <shortName evidence="15">Pol IV</shortName>
        <ecNumber evidence="15">2.7.7.7</ecNumber>
    </recommendedName>
</protein>
<dbReference type="InterPro" id="IPR043128">
    <property type="entry name" value="Rev_trsase/Diguanyl_cyclase"/>
</dbReference>
<dbReference type="Gene3D" id="3.40.1170.60">
    <property type="match status" value="1"/>
</dbReference>
<dbReference type="FunFam" id="3.30.1490.100:FF:000004">
    <property type="entry name" value="DNA polymerase IV"/>
    <property type="match status" value="1"/>
</dbReference>
<dbReference type="Gene3D" id="3.30.1490.100">
    <property type="entry name" value="DNA polymerase, Y-family, little finger domain"/>
    <property type="match status" value="1"/>
</dbReference>
<dbReference type="GO" id="GO:0006261">
    <property type="term" value="P:DNA-templated DNA replication"/>
    <property type="evidence" value="ECO:0007669"/>
    <property type="project" value="UniProtKB-UniRule"/>
</dbReference>
<keyword evidence="7 15" id="KW-0235">DNA replication</keyword>
<dbReference type="GO" id="GO:0003684">
    <property type="term" value="F:damaged DNA binding"/>
    <property type="evidence" value="ECO:0007669"/>
    <property type="project" value="InterPro"/>
</dbReference>
<keyword evidence="6 15" id="KW-0548">Nucleotidyltransferase</keyword>
<accession>A0AA49JV84</accession>
<keyword evidence="4 15" id="KW-0963">Cytoplasm</keyword>
<dbReference type="InterPro" id="IPR001126">
    <property type="entry name" value="UmuC"/>
</dbReference>
<evidence type="ECO:0000256" key="2">
    <source>
        <dbReference type="ARBA" id="ARBA00010945"/>
    </source>
</evidence>
<evidence type="ECO:0000313" key="18">
    <source>
        <dbReference type="EMBL" id="WKW15531.1"/>
    </source>
</evidence>
<keyword evidence="9 15" id="KW-0227">DNA damage</keyword>
<feature type="active site" evidence="15">
    <location>
        <position position="108"/>
    </location>
</feature>
<feature type="binding site" evidence="15">
    <location>
        <position position="107"/>
    </location>
    <ligand>
        <name>Mg(2+)</name>
        <dbReference type="ChEBI" id="CHEBI:18420"/>
    </ligand>
</feature>
<evidence type="ECO:0000256" key="8">
    <source>
        <dbReference type="ARBA" id="ARBA00022723"/>
    </source>
</evidence>
<dbReference type="PANTHER" id="PTHR11076:SF33">
    <property type="entry name" value="DNA POLYMERASE KAPPA"/>
    <property type="match status" value="1"/>
</dbReference>
<evidence type="ECO:0000256" key="11">
    <source>
        <dbReference type="ARBA" id="ARBA00022932"/>
    </source>
</evidence>
<dbReference type="GO" id="GO:0042276">
    <property type="term" value="P:error-prone translesion synthesis"/>
    <property type="evidence" value="ECO:0007669"/>
    <property type="project" value="TreeGrafter"/>
</dbReference>
<feature type="site" description="Substrate discrimination" evidence="15">
    <location>
        <position position="15"/>
    </location>
</feature>
<dbReference type="GO" id="GO:0005829">
    <property type="term" value="C:cytosol"/>
    <property type="evidence" value="ECO:0007669"/>
    <property type="project" value="TreeGrafter"/>
</dbReference>
<dbReference type="Pfam" id="PF21999">
    <property type="entry name" value="IMS_HHH_1"/>
    <property type="match status" value="1"/>
</dbReference>
<comment type="cofactor">
    <cofactor evidence="15">
        <name>Mg(2+)</name>
        <dbReference type="ChEBI" id="CHEBI:18420"/>
    </cofactor>
    <text evidence="15">Binds 2 magnesium ions per subunit.</text>
</comment>
<keyword evidence="11 15" id="KW-0239">DNA-directed DNA polymerase</keyword>
<dbReference type="AlphaFoldDB" id="A0AA49K0V1"/>
<evidence type="ECO:0000256" key="15">
    <source>
        <dbReference type="HAMAP-Rule" id="MF_01113"/>
    </source>
</evidence>
<dbReference type="GO" id="GO:0006281">
    <property type="term" value="P:DNA repair"/>
    <property type="evidence" value="ECO:0007669"/>
    <property type="project" value="UniProtKB-UniRule"/>
</dbReference>
<evidence type="ECO:0000256" key="10">
    <source>
        <dbReference type="ARBA" id="ARBA00022842"/>
    </source>
</evidence>
<dbReference type="Pfam" id="PF00817">
    <property type="entry name" value="IMS"/>
    <property type="match status" value="1"/>
</dbReference>
<accession>A0AA49K0V1</accession>
<comment type="similarity">
    <text evidence="2 15">Belongs to the DNA polymerase type-Y family.</text>
</comment>
<dbReference type="Proteomes" id="UP001229955">
    <property type="component" value="Chromosome"/>
</dbReference>
<dbReference type="InterPro" id="IPR050116">
    <property type="entry name" value="DNA_polymerase-Y"/>
</dbReference>
<dbReference type="CDD" id="cd03586">
    <property type="entry name" value="PolY_Pol_IV_kappa"/>
    <property type="match status" value="1"/>
</dbReference>
<evidence type="ECO:0000256" key="1">
    <source>
        <dbReference type="ARBA" id="ARBA00004496"/>
    </source>
</evidence>
<dbReference type="SUPFAM" id="SSF100879">
    <property type="entry name" value="Lesion bypass DNA polymerase (Y-family), little finger domain"/>
    <property type="match status" value="1"/>
</dbReference>
<evidence type="ECO:0000313" key="17">
    <source>
        <dbReference type="EMBL" id="WKW12624.1"/>
    </source>
</evidence>
<dbReference type="EMBL" id="CP130613">
    <property type="protein sequence ID" value="WKW15531.1"/>
    <property type="molecule type" value="Genomic_DNA"/>
</dbReference>
<dbReference type="PROSITE" id="PS50173">
    <property type="entry name" value="UMUC"/>
    <property type="match status" value="1"/>
</dbReference>
<dbReference type="Gene3D" id="1.10.150.20">
    <property type="entry name" value="5' to 3' exonuclease, C-terminal subdomain"/>
    <property type="match status" value="1"/>
</dbReference>
<comment type="catalytic activity">
    <reaction evidence="14 15">
        <text>DNA(n) + a 2'-deoxyribonucleoside 5'-triphosphate = DNA(n+1) + diphosphate</text>
        <dbReference type="Rhea" id="RHEA:22508"/>
        <dbReference type="Rhea" id="RHEA-COMP:17339"/>
        <dbReference type="Rhea" id="RHEA-COMP:17340"/>
        <dbReference type="ChEBI" id="CHEBI:33019"/>
        <dbReference type="ChEBI" id="CHEBI:61560"/>
        <dbReference type="ChEBI" id="CHEBI:173112"/>
        <dbReference type="EC" id="2.7.7.7"/>
    </reaction>
</comment>
<keyword evidence="3 15" id="KW-0515">Mutator protein</keyword>
<organism evidence="18 19">
    <name type="scientific">Pseudogemmatithrix spongiicola</name>
    <dbReference type="NCBI Taxonomy" id="3062599"/>
    <lineage>
        <taxon>Bacteria</taxon>
        <taxon>Pseudomonadati</taxon>
        <taxon>Gemmatimonadota</taxon>
        <taxon>Gemmatimonadia</taxon>
        <taxon>Gemmatimonadales</taxon>
        <taxon>Gemmatimonadaceae</taxon>
        <taxon>Pseudogemmatithrix</taxon>
    </lineage>
</organism>
<comment type="subunit">
    <text evidence="15">Monomer.</text>
</comment>
<evidence type="ECO:0000259" key="16">
    <source>
        <dbReference type="PROSITE" id="PS50173"/>
    </source>
</evidence>
<dbReference type="EMBL" id="CP130612">
    <property type="protein sequence ID" value="WKW12624.1"/>
    <property type="molecule type" value="Genomic_DNA"/>
</dbReference>
<keyword evidence="10 15" id="KW-0460">Magnesium</keyword>
<keyword evidence="19" id="KW-1185">Reference proteome</keyword>
<feature type="domain" description="UmuC" evidence="16">
    <location>
        <begin position="6"/>
        <end position="197"/>
    </location>
</feature>
<dbReference type="InterPro" id="IPR022880">
    <property type="entry name" value="DNApol_IV"/>
</dbReference>
<dbReference type="InterPro" id="IPR036775">
    <property type="entry name" value="DNA_pol_Y-fam_lit_finger_sf"/>
</dbReference>
<evidence type="ECO:0000256" key="7">
    <source>
        <dbReference type="ARBA" id="ARBA00022705"/>
    </source>
</evidence>
<dbReference type="InterPro" id="IPR017961">
    <property type="entry name" value="DNA_pol_Y-fam_little_finger"/>
</dbReference>
<dbReference type="GO" id="GO:0003887">
    <property type="term" value="F:DNA-directed DNA polymerase activity"/>
    <property type="evidence" value="ECO:0007669"/>
    <property type="project" value="UniProtKB-UniRule"/>
</dbReference>
<dbReference type="KEGG" id="pspc:Strain318_001920"/>
<evidence type="ECO:0000256" key="3">
    <source>
        <dbReference type="ARBA" id="ARBA00022457"/>
    </source>
</evidence>
<dbReference type="SUPFAM" id="SSF56672">
    <property type="entry name" value="DNA/RNA polymerases"/>
    <property type="match status" value="1"/>
</dbReference>
<keyword evidence="8 15" id="KW-0479">Metal-binding</keyword>
<comment type="subcellular location">
    <subcellularLocation>
        <location evidence="1 15">Cytoplasm</location>
    </subcellularLocation>
</comment>
<evidence type="ECO:0000256" key="9">
    <source>
        <dbReference type="ARBA" id="ARBA00022763"/>
    </source>
</evidence>
<evidence type="ECO:0000256" key="13">
    <source>
        <dbReference type="ARBA" id="ARBA00023204"/>
    </source>
</evidence>
<feature type="binding site" evidence="15">
    <location>
        <position position="10"/>
    </location>
    <ligand>
        <name>Mg(2+)</name>
        <dbReference type="ChEBI" id="CHEBI:18420"/>
    </ligand>
</feature>
<dbReference type="InterPro" id="IPR053848">
    <property type="entry name" value="IMS_HHH_1"/>
</dbReference>
<dbReference type="EC" id="2.7.7.7" evidence="15"/>
<evidence type="ECO:0000256" key="5">
    <source>
        <dbReference type="ARBA" id="ARBA00022679"/>
    </source>
</evidence>
<proteinExistence type="inferred from homology"/>
<dbReference type="GO" id="GO:0009432">
    <property type="term" value="P:SOS response"/>
    <property type="evidence" value="ECO:0007669"/>
    <property type="project" value="TreeGrafter"/>
</dbReference>
<sequence length="408" mass="43648">MTARRILHADADAFFVAVARMADPEGAGRAPLLIVGGRPGGRGVVCSASYETRAYGVRSAMPIAQALRLCPDAMCVPVPRAACSATSKAIAAVLGRFTPVVEGASIDEWYLDLTGTEALHGHETLEQTAVRIRQSVHRETGMWISIGGGTSKLVAKLAAEKAKPRPGTEATGVRIIAEGGEGDFLRTLALAELPGVGPKLQEKLRSLGLVRVEDVLPHDRSTLARWLGRRPAEWLYARVRGIHTAPVEPRGTSKQISRESTFSRDVADDAQLSAHLRALVAKAAAELRESHLAARSVTVKLRDADFTTRLASRTAAEPLESDRAIGDLAVSLLRKLRMARRHPARLVGVALGGLVAARDAEQLGLFAGGPAPVERAEDRALSRAVDRVRERFGDAAIRTASTPLRRAP</sequence>
<keyword evidence="5 15" id="KW-0808">Transferase</keyword>
<dbReference type="HAMAP" id="MF_01113">
    <property type="entry name" value="DNApol_IV"/>
    <property type="match status" value="1"/>
</dbReference>
<comment type="function">
    <text evidence="15">Poorly processive, error-prone DNA polymerase involved in untargeted mutagenesis. Copies undamaged DNA at stalled replication forks, which arise in vivo from mismatched or misaligned primer ends. These misaligned primers can be extended by PolIV. Exhibits no 3'-5' exonuclease (proofreading) activity. May be involved in translesional synthesis, in conjunction with the beta clamp from PolIII.</text>
</comment>
<dbReference type="PANTHER" id="PTHR11076">
    <property type="entry name" value="DNA REPAIR POLYMERASE UMUC / TRANSFERASE FAMILY MEMBER"/>
    <property type="match status" value="1"/>
</dbReference>
<evidence type="ECO:0000256" key="12">
    <source>
        <dbReference type="ARBA" id="ARBA00023125"/>
    </source>
</evidence>
<evidence type="ECO:0000313" key="19">
    <source>
        <dbReference type="Proteomes" id="UP001229955"/>
    </source>
</evidence>
<evidence type="ECO:0000256" key="14">
    <source>
        <dbReference type="ARBA" id="ARBA00049244"/>
    </source>
</evidence>
<reference evidence="18" key="1">
    <citation type="submission" date="2023-07" db="EMBL/GenBank/DDBJ databases">
        <authorList>
            <person name="Haufschild T."/>
            <person name="Kallscheuer N."/>
            <person name="Hammer J."/>
            <person name="Kohn T."/>
            <person name="Kabuu M."/>
            <person name="Jogler M."/>
            <person name="Wohfarth N."/>
            <person name="Heuer A."/>
            <person name="Rohde M."/>
            <person name="van Teeseling M.C.F."/>
            <person name="Jogler C."/>
        </authorList>
    </citation>
    <scope>NUCLEOTIDE SEQUENCE</scope>
    <source>
        <strain evidence="17">Strain 138</strain>
        <strain evidence="18">Strain 318</strain>
    </source>
</reference>